<accession>A0A397RPL0</accession>
<keyword evidence="6" id="KW-1185">Reference proteome</keyword>
<dbReference type="RefSeq" id="WP_119016484.1">
    <property type="nucleotide sequence ID" value="NZ_QXEV01000015.1"/>
</dbReference>
<evidence type="ECO:0000256" key="3">
    <source>
        <dbReference type="RuleBase" id="RU003476"/>
    </source>
</evidence>
<dbReference type="PROSITE" id="PS00893">
    <property type="entry name" value="NUDIX_BOX"/>
    <property type="match status" value="1"/>
</dbReference>
<dbReference type="PANTHER" id="PTHR43046:SF2">
    <property type="entry name" value="8-OXO-DGTP DIPHOSPHATASE-RELATED"/>
    <property type="match status" value="1"/>
</dbReference>
<dbReference type="CDD" id="cd04677">
    <property type="entry name" value="NUDIX_Hydrolase"/>
    <property type="match status" value="1"/>
</dbReference>
<reference evidence="5 6" key="1">
    <citation type="submission" date="2018-08" db="EMBL/GenBank/DDBJ databases">
        <title>Genomic Encyclopedia of Archaeal and Bacterial Type Strains, Phase II (KMG-II): from individual species to whole genera.</title>
        <authorList>
            <person name="Goeker M."/>
        </authorList>
    </citation>
    <scope>NUCLEOTIDE SEQUENCE [LARGE SCALE GENOMIC DNA]</scope>
    <source>
        <strain evidence="5 6">ATCC 27112</strain>
    </source>
</reference>
<dbReference type="Pfam" id="PF00293">
    <property type="entry name" value="NUDIX"/>
    <property type="match status" value="1"/>
</dbReference>
<dbReference type="PANTHER" id="PTHR43046">
    <property type="entry name" value="GDP-MANNOSE MANNOSYL HYDROLASE"/>
    <property type="match status" value="1"/>
</dbReference>
<evidence type="ECO:0000259" key="4">
    <source>
        <dbReference type="PROSITE" id="PS51462"/>
    </source>
</evidence>
<dbReference type="GO" id="GO:0016787">
    <property type="term" value="F:hydrolase activity"/>
    <property type="evidence" value="ECO:0007669"/>
    <property type="project" value="UniProtKB-KW"/>
</dbReference>
<dbReference type="InterPro" id="IPR000086">
    <property type="entry name" value="NUDIX_hydrolase_dom"/>
</dbReference>
<keyword evidence="2 3" id="KW-0378">Hydrolase</keyword>
<proteinExistence type="inferred from homology"/>
<comment type="caution">
    <text evidence="5">The sequence shown here is derived from an EMBL/GenBank/DDBJ whole genome shotgun (WGS) entry which is preliminary data.</text>
</comment>
<dbReference type="EMBL" id="QXEV01000015">
    <property type="protein sequence ID" value="RIA75618.1"/>
    <property type="molecule type" value="Genomic_DNA"/>
</dbReference>
<dbReference type="PRINTS" id="PR00502">
    <property type="entry name" value="NUDIXFAMILY"/>
</dbReference>
<dbReference type="InParanoid" id="A0A397RPL0"/>
<evidence type="ECO:0000256" key="1">
    <source>
        <dbReference type="ARBA" id="ARBA00001946"/>
    </source>
</evidence>
<dbReference type="Proteomes" id="UP000266506">
    <property type="component" value="Unassembled WGS sequence"/>
</dbReference>
<organism evidence="5 6">
    <name type="scientific">Anaeroplasma bactoclasticum</name>
    <dbReference type="NCBI Taxonomy" id="2088"/>
    <lineage>
        <taxon>Bacteria</taxon>
        <taxon>Bacillati</taxon>
        <taxon>Mycoplasmatota</taxon>
        <taxon>Mollicutes</taxon>
        <taxon>Anaeroplasmatales</taxon>
        <taxon>Anaeroplasmataceae</taxon>
        <taxon>Anaeroplasma</taxon>
    </lineage>
</organism>
<dbReference type="InterPro" id="IPR020476">
    <property type="entry name" value="Nudix_hydrolase"/>
</dbReference>
<comment type="similarity">
    <text evidence="3">Belongs to the Nudix hydrolase family.</text>
</comment>
<gene>
    <name evidence="5" type="ORF">EI71_01356</name>
</gene>
<evidence type="ECO:0000313" key="6">
    <source>
        <dbReference type="Proteomes" id="UP000266506"/>
    </source>
</evidence>
<dbReference type="PROSITE" id="PS51462">
    <property type="entry name" value="NUDIX"/>
    <property type="match status" value="1"/>
</dbReference>
<evidence type="ECO:0000313" key="5">
    <source>
        <dbReference type="EMBL" id="RIA75618.1"/>
    </source>
</evidence>
<feature type="domain" description="Nudix hydrolase" evidence="4">
    <location>
        <begin position="17"/>
        <end position="144"/>
    </location>
</feature>
<dbReference type="AlphaFoldDB" id="A0A397RPL0"/>
<comment type="cofactor">
    <cofactor evidence="1">
        <name>Mg(2+)</name>
        <dbReference type="ChEBI" id="CHEBI:18420"/>
    </cofactor>
</comment>
<dbReference type="InterPro" id="IPR020084">
    <property type="entry name" value="NUDIX_hydrolase_CS"/>
</dbReference>
<dbReference type="OrthoDB" id="9787476at2"/>
<evidence type="ECO:0000256" key="2">
    <source>
        <dbReference type="ARBA" id="ARBA00022801"/>
    </source>
</evidence>
<dbReference type="InterPro" id="IPR015797">
    <property type="entry name" value="NUDIX_hydrolase-like_dom_sf"/>
</dbReference>
<dbReference type="Gene3D" id="3.90.79.10">
    <property type="entry name" value="Nucleoside Triphosphate Pyrophosphohydrolase"/>
    <property type="match status" value="1"/>
</dbReference>
<dbReference type="SUPFAM" id="SSF55811">
    <property type="entry name" value="Nudix"/>
    <property type="match status" value="1"/>
</dbReference>
<protein>
    <submittedName>
        <fullName evidence="5">ADP-ribose pyrophosphatase YjhB (NUDIX family)</fullName>
    </submittedName>
</protein>
<name>A0A397RPL0_9MOLU</name>
<dbReference type="FunCoup" id="A0A397RPL0">
    <property type="interactions" value="38"/>
</dbReference>
<sequence length="152" mass="17258">MEKDYVKYIRSKVGHDKIIMNASGAIIERDNKILLQRRSDNGKWGLPGGIMEMGETYHEGAIREVKEETGLDIELDYLIGIYHNKDMEWPSGDMAHVICAVFKAHITSGTLSIDSESLELKFFSKEELPIIASLNHKKAIEDYYNGIKNNVL</sequence>